<dbReference type="Proteomes" id="UP000294114">
    <property type="component" value="Unassembled WGS sequence"/>
</dbReference>
<dbReference type="EMBL" id="SHLD01000001">
    <property type="protein sequence ID" value="RZU73825.1"/>
    <property type="molecule type" value="Genomic_DNA"/>
</dbReference>
<feature type="domain" description="Methyltransferase" evidence="1">
    <location>
        <begin position="64"/>
        <end position="150"/>
    </location>
</feature>
<keyword evidence="2" id="KW-0489">Methyltransferase</keyword>
<keyword evidence="3" id="KW-1185">Reference proteome</keyword>
<dbReference type="RefSeq" id="WP_130332651.1">
    <property type="nucleotide sequence ID" value="NZ_SHLD01000001.1"/>
</dbReference>
<dbReference type="InterPro" id="IPR041698">
    <property type="entry name" value="Methyltransf_25"/>
</dbReference>
<reference evidence="2 3" key="1">
    <citation type="submission" date="2019-02" db="EMBL/GenBank/DDBJ databases">
        <title>Sequencing the genomes of 1000 actinobacteria strains.</title>
        <authorList>
            <person name="Klenk H.-P."/>
        </authorList>
    </citation>
    <scope>NUCLEOTIDE SEQUENCE [LARGE SCALE GENOMIC DNA]</scope>
    <source>
        <strain evidence="2 3">DSM 45612</strain>
    </source>
</reference>
<dbReference type="GO" id="GO:0032259">
    <property type="term" value="P:methylation"/>
    <property type="evidence" value="ECO:0007669"/>
    <property type="project" value="UniProtKB-KW"/>
</dbReference>
<dbReference type="Pfam" id="PF13649">
    <property type="entry name" value="Methyltransf_25"/>
    <property type="match status" value="1"/>
</dbReference>
<dbReference type="SUPFAM" id="SSF53335">
    <property type="entry name" value="S-adenosyl-L-methionine-dependent methyltransferases"/>
    <property type="match status" value="1"/>
</dbReference>
<dbReference type="InterPro" id="IPR029063">
    <property type="entry name" value="SAM-dependent_MTases_sf"/>
</dbReference>
<name>A0A4Q8B9K9_9ACTN</name>
<dbReference type="Gene3D" id="3.40.50.150">
    <property type="entry name" value="Vaccinia Virus protein VP39"/>
    <property type="match status" value="1"/>
</dbReference>
<sequence>MTGPALLAGGFEAALADPDDHCGEDAHWLVLDDGVRVPLPVRRWHGPPEPALTEVVRRCIGPTVDLGCGPGRLTAALAERGLVALGVDVSAVAVRLARGRGAAALRRDVLAPLPGEGRWAHALLVDGNIGIGGDPVRLLRRCAGLLRPGGTALVELAPPGASLWRGRAYVSSGGRVGDDERGPAFRWARVGMELAQPLASAAGFRVAAVLPLDRRWFVELVRR</sequence>
<dbReference type="GO" id="GO:0008168">
    <property type="term" value="F:methyltransferase activity"/>
    <property type="evidence" value="ECO:0007669"/>
    <property type="project" value="UniProtKB-KW"/>
</dbReference>
<gene>
    <name evidence="2" type="ORF">EV384_2253</name>
</gene>
<proteinExistence type="predicted"/>
<accession>A0A4Q8B9K9</accession>
<keyword evidence="2" id="KW-0808">Transferase</keyword>
<organism evidence="2 3">
    <name type="scientific">Micromonospora kangleipakensis</name>
    <dbReference type="NCBI Taxonomy" id="1077942"/>
    <lineage>
        <taxon>Bacteria</taxon>
        <taxon>Bacillati</taxon>
        <taxon>Actinomycetota</taxon>
        <taxon>Actinomycetes</taxon>
        <taxon>Micromonosporales</taxon>
        <taxon>Micromonosporaceae</taxon>
        <taxon>Micromonospora</taxon>
    </lineage>
</organism>
<dbReference type="CDD" id="cd02440">
    <property type="entry name" value="AdoMet_MTases"/>
    <property type="match status" value="1"/>
</dbReference>
<evidence type="ECO:0000313" key="3">
    <source>
        <dbReference type="Proteomes" id="UP000294114"/>
    </source>
</evidence>
<dbReference type="OrthoDB" id="4484556at2"/>
<dbReference type="AlphaFoldDB" id="A0A4Q8B9K9"/>
<evidence type="ECO:0000313" key="2">
    <source>
        <dbReference type="EMBL" id="RZU73825.1"/>
    </source>
</evidence>
<protein>
    <submittedName>
        <fullName evidence="2">Methyltransferase family protein</fullName>
    </submittedName>
</protein>
<comment type="caution">
    <text evidence="2">The sequence shown here is derived from an EMBL/GenBank/DDBJ whole genome shotgun (WGS) entry which is preliminary data.</text>
</comment>
<evidence type="ECO:0000259" key="1">
    <source>
        <dbReference type="Pfam" id="PF13649"/>
    </source>
</evidence>